<dbReference type="Pfam" id="PF14856">
    <property type="entry name" value="Hce2"/>
    <property type="match status" value="1"/>
</dbReference>
<keyword evidence="1" id="KW-0732">Signal</keyword>
<proteinExistence type="predicted"/>
<dbReference type="EMBL" id="LKEB01000055">
    <property type="protein sequence ID" value="ROW00876.1"/>
    <property type="molecule type" value="Genomic_DNA"/>
</dbReference>
<dbReference type="AlphaFoldDB" id="A0A423WBY7"/>
<feature type="domain" description="Ecp2 effector protein-like" evidence="2">
    <location>
        <begin position="64"/>
        <end position="166"/>
    </location>
</feature>
<feature type="chain" id="PRO_5019474729" description="Ecp2 effector protein-like domain-containing protein" evidence="1">
    <location>
        <begin position="21"/>
        <end position="187"/>
    </location>
</feature>
<dbReference type="InterPro" id="IPR029226">
    <property type="entry name" value="Ecp2-like"/>
</dbReference>
<reference evidence="3 4" key="1">
    <citation type="submission" date="2015-09" db="EMBL/GenBank/DDBJ databases">
        <title>Host preference determinants of Valsa canker pathogens revealed by comparative genomics.</title>
        <authorList>
            <person name="Yin Z."/>
            <person name="Huang L."/>
        </authorList>
    </citation>
    <scope>NUCLEOTIDE SEQUENCE [LARGE SCALE GENOMIC DNA]</scope>
    <source>
        <strain evidence="3 4">SXYLt</strain>
    </source>
</reference>
<sequence length="187" mass="19879">MLFISTFLGLLATHPAPSQARYVRATTPGALDETILAIPPSITHRDSFCTASGFYNADYPQDMCGPSTITSLTDVHCHIGDASLVDDCNDLIADLKALGGGGFWGMTDKGIMTVASHGTCTFHIKKSGNQFDIGTLDMIDLIFSAIRVSQDCKGKKVTAATGSTSCTYKGTTVDTTWWIEGPNGNCD</sequence>
<protein>
    <recommendedName>
        <fullName evidence="2">Ecp2 effector protein-like domain-containing protein</fullName>
    </recommendedName>
</protein>
<comment type="caution">
    <text evidence="3">The sequence shown here is derived from an EMBL/GenBank/DDBJ whole genome shotgun (WGS) entry which is preliminary data.</text>
</comment>
<gene>
    <name evidence="3" type="ORF">VPNG_08261</name>
</gene>
<evidence type="ECO:0000256" key="1">
    <source>
        <dbReference type="SAM" id="SignalP"/>
    </source>
</evidence>
<evidence type="ECO:0000313" key="3">
    <source>
        <dbReference type="EMBL" id="ROW00876.1"/>
    </source>
</evidence>
<organism evidence="3 4">
    <name type="scientific">Cytospora leucostoma</name>
    <dbReference type="NCBI Taxonomy" id="1230097"/>
    <lineage>
        <taxon>Eukaryota</taxon>
        <taxon>Fungi</taxon>
        <taxon>Dikarya</taxon>
        <taxon>Ascomycota</taxon>
        <taxon>Pezizomycotina</taxon>
        <taxon>Sordariomycetes</taxon>
        <taxon>Sordariomycetidae</taxon>
        <taxon>Diaporthales</taxon>
        <taxon>Cytosporaceae</taxon>
        <taxon>Cytospora</taxon>
    </lineage>
</organism>
<dbReference type="OrthoDB" id="5225322at2759"/>
<dbReference type="Proteomes" id="UP000285146">
    <property type="component" value="Unassembled WGS sequence"/>
</dbReference>
<feature type="signal peptide" evidence="1">
    <location>
        <begin position="1"/>
        <end position="20"/>
    </location>
</feature>
<evidence type="ECO:0000259" key="2">
    <source>
        <dbReference type="Pfam" id="PF14856"/>
    </source>
</evidence>
<dbReference type="InParanoid" id="A0A423WBY7"/>
<keyword evidence="4" id="KW-1185">Reference proteome</keyword>
<name>A0A423WBY7_9PEZI</name>
<accession>A0A423WBY7</accession>
<evidence type="ECO:0000313" key="4">
    <source>
        <dbReference type="Proteomes" id="UP000285146"/>
    </source>
</evidence>